<proteinExistence type="inferred from homology"/>
<dbReference type="GO" id="GO:0005198">
    <property type="term" value="F:structural molecule activity"/>
    <property type="evidence" value="ECO:0007669"/>
    <property type="project" value="InterPro"/>
</dbReference>
<dbReference type="PANTHER" id="PTHR30033">
    <property type="entry name" value="FLAGELLAR HOOK-ASSOCIATED PROTEIN 1"/>
    <property type="match status" value="1"/>
</dbReference>
<comment type="subcellular location">
    <subcellularLocation>
        <location evidence="1">Bacterial flagellum</location>
    </subcellularLocation>
    <subcellularLocation>
        <location evidence="2">Secreted</location>
    </subcellularLocation>
</comment>
<gene>
    <name evidence="11" type="ORF">BI364_11430</name>
</gene>
<keyword evidence="12" id="KW-1185">Reference proteome</keyword>
<dbReference type="Pfam" id="PF21158">
    <property type="entry name" value="flgK_1st_1"/>
    <property type="match status" value="1"/>
</dbReference>
<dbReference type="GO" id="GO:0044780">
    <property type="term" value="P:bacterial-type flagellum assembly"/>
    <property type="evidence" value="ECO:0007669"/>
    <property type="project" value="InterPro"/>
</dbReference>
<feature type="domain" description="Flagellar hook-associated protein FlgK helical" evidence="10">
    <location>
        <begin position="94"/>
        <end position="327"/>
    </location>
</feature>
<feature type="domain" description="Flagellar basal-body/hook protein C-terminal" evidence="8">
    <location>
        <begin position="597"/>
        <end position="635"/>
    </location>
</feature>
<protein>
    <recommendedName>
        <fullName evidence="4">Flagellar hook-associated protein 1</fullName>
    </recommendedName>
</protein>
<evidence type="ECO:0000256" key="2">
    <source>
        <dbReference type="ARBA" id="ARBA00004613"/>
    </source>
</evidence>
<dbReference type="GO" id="GO:0009424">
    <property type="term" value="C:bacterial-type flagellum hook"/>
    <property type="evidence" value="ECO:0007669"/>
    <property type="project" value="InterPro"/>
</dbReference>
<evidence type="ECO:0000256" key="1">
    <source>
        <dbReference type="ARBA" id="ARBA00004365"/>
    </source>
</evidence>
<evidence type="ECO:0000256" key="4">
    <source>
        <dbReference type="ARBA" id="ARBA00016244"/>
    </source>
</evidence>
<evidence type="ECO:0000259" key="7">
    <source>
        <dbReference type="Pfam" id="PF00460"/>
    </source>
</evidence>
<keyword evidence="11" id="KW-0966">Cell projection</keyword>
<evidence type="ECO:0000256" key="3">
    <source>
        <dbReference type="ARBA" id="ARBA00009677"/>
    </source>
</evidence>
<feature type="domain" description="Flagellar basal body rod protein N-terminal" evidence="7">
    <location>
        <begin position="8"/>
        <end position="35"/>
    </location>
</feature>
<dbReference type="InterPro" id="IPR010930">
    <property type="entry name" value="Flg_bb/hook_C_dom"/>
</dbReference>
<accession>A0A1D8IPT6</accession>
<dbReference type="EMBL" id="CP017415">
    <property type="protein sequence ID" value="AOU98482.1"/>
    <property type="molecule type" value="Genomic_DNA"/>
</dbReference>
<feature type="domain" description="Flagellar hook-associated protein 1 D2-like" evidence="9">
    <location>
        <begin position="338"/>
        <end position="417"/>
    </location>
</feature>
<keyword evidence="11" id="KW-0282">Flagellum</keyword>
<dbReference type="Proteomes" id="UP000095401">
    <property type="component" value="Chromosome"/>
</dbReference>
<dbReference type="AlphaFoldDB" id="A0A1D8IPT6"/>
<dbReference type="RefSeq" id="WP_070078842.1">
    <property type="nucleotide sequence ID" value="NZ_CP017415.1"/>
</dbReference>
<evidence type="ECO:0000313" key="12">
    <source>
        <dbReference type="Proteomes" id="UP000095401"/>
    </source>
</evidence>
<sequence length="637" mass="65115">MATNILGVGTSALLAFQQALQTTSQNISNVNTPGYSRQRVDLSASLPQTGGNYYLGSGVQVTGVQRIFSGVVNAQVNNATSANARYQTYSQYSSQVDNLLANATAGLQPAVQNFFNAVQGVANAPSSIPARQTLLSQGGQLTARFNSLYSQINQTSSQINGQLTTEVNTVNQLATQIAQLNKQIVATTNSNPVGQPNDLLDQRDALLTQLSKSVNVSTVTQSDGSVNVMIGTGQALVVGTATTALGTAPTSGDPNQLNLVFKTSNGSIPVASGNVGGNIGGLLEARNQVVVPAENALGQLAIGVGQAFNAQQKLGVDLTGTLGQNFFNVPGPSVYAGSSNAAGSGSPSVTVSNVAQLTANDYQLSYSGSAWTLQVAGSNQPITMSGTGTAANPFVADGLSIVVPTTVSAGDTYSIQPTRYAARDITMAATDPRQIAAAAPVVSAASQTNTGTATITAPQVTASTVGNANLRNPVTITFNNPPTSYTLTDATTGTSVTQPYTTAGTTVSYNGWQATIGGTAKAGDTFTVSPSGPGDNGNALALAQIQQNKFMSGGTASVGDIYNQLVANVGNETQGAKSSATNQQTLLNQATSLQQSISGVNLDQQAANLVQYQQAYQASAKVITTANTLFQTLLNAV</sequence>
<dbReference type="Pfam" id="PF22638">
    <property type="entry name" value="FlgK_D1"/>
    <property type="match status" value="1"/>
</dbReference>
<dbReference type="InterPro" id="IPR002371">
    <property type="entry name" value="FlgK"/>
</dbReference>
<dbReference type="Pfam" id="PF00460">
    <property type="entry name" value="Flg_bb_rod"/>
    <property type="match status" value="1"/>
</dbReference>
<evidence type="ECO:0000259" key="10">
    <source>
        <dbReference type="Pfam" id="PF22638"/>
    </source>
</evidence>
<evidence type="ECO:0000313" key="11">
    <source>
        <dbReference type="EMBL" id="AOU98482.1"/>
    </source>
</evidence>
<organism evidence="11 12">
    <name type="scientific">Acidihalobacter yilgarnensis</name>
    <dbReference type="NCBI Taxonomy" id="2819280"/>
    <lineage>
        <taxon>Bacteria</taxon>
        <taxon>Pseudomonadati</taxon>
        <taxon>Pseudomonadota</taxon>
        <taxon>Gammaproteobacteria</taxon>
        <taxon>Chromatiales</taxon>
        <taxon>Ectothiorhodospiraceae</taxon>
        <taxon>Acidihalobacter</taxon>
    </lineage>
</organism>
<dbReference type="InterPro" id="IPR053927">
    <property type="entry name" value="FlgK_helical"/>
</dbReference>
<reference evidence="12" key="1">
    <citation type="submission" date="2016-09" db="EMBL/GenBank/DDBJ databases">
        <title>Acidihalobacter prosperus F5.</title>
        <authorList>
            <person name="Khaleque H.N."/>
            <person name="Ramsay J.P."/>
            <person name="Kaksonen A.H."/>
            <person name="Boxall N.J."/>
            <person name="Watkin E.L.J."/>
        </authorList>
    </citation>
    <scope>NUCLEOTIDE SEQUENCE [LARGE SCALE GENOMIC DNA]</scope>
    <source>
        <strain evidence="12">F5</strain>
    </source>
</reference>
<dbReference type="InterPro" id="IPR001444">
    <property type="entry name" value="Flag_bb_rod_N"/>
</dbReference>
<keyword evidence="5" id="KW-0964">Secreted</keyword>
<dbReference type="PANTHER" id="PTHR30033:SF1">
    <property type="entry name" value="FLAGELLAR HOOK-ASSOCIATED PROTEIN 1"/>
    <property type="match status" value="1"/>
</dbReference>
<evidence type="ECO:0000256" key="5">
    <source>
        <dbReference type="ARBA" id="ARBA00022525"/>
    </source>
</evidence>
<dbReference type="NCBIfam" id="TIGR02492">
    <property type="entry name" value="flgK_ends"/>
    <property type="match status" value="1"/>
</dbReference>
<name>A0A1D8IPT6_9GAMM</name>
<comment type="similarity">
    <text evidence="3">Belongs to the flagella basal body rod proteins family.</text>
</comment>
<evidence type="ECO:0000256" key="6">
    <source>
        <dbReference type="ARBA" id="ARBA00023143"/>
    </source>
</evidence>
<dbReference type="SUPFAM" id="SSF64518">
    <property type="entry name" value="Phase 1 flagellin"/>
    <property type="match status" value="2"/>
</dbReference>
<evidence type="ECO:0000259" key="8">
    <source>
        <dbReference type="Pfam" id="PF06429"/>
    </source>
</evidence>
<dbReference type="Pfam" id="PF06429">
    <property type="entry name" value="Flg_bbr_C"/>
    <property type="match status" value="1"/>
</dbReference>
<dbReference type="InterPro" id="IPR049119">
    <property type="entry name" value="FlgK_D2-like"/>
</dbReference>
<evidence type="ECO:0000259" key="9">
    <source>
        <dbReference type="Pfam" id="PF21158"/>
    </source>
</evidence>
<keyword evidence="6" id="KW-0975">Bacterial flagellum</keyword>
<dbReference type="PRINTS" id="PR01005">
    <property type="entry name" value="FLGHOOKAP1"/>
</dbReference>
<dbReference type="GO" id="GO:0005576">
    <property type="term" value="C:extracellular region"/>
    <property type="evidence" value="ECO:0007669"/>
    <property type="project" value="UniProtKB-SubCell"/>
</dbReference>
<keyword evidence="11" id="KW-0969">Cilium</keyword>
<dbReference type="KEGG" id="aprs:BI364_11430"/>